<dbReference type="AlphaFoldDB" id="A0A0J1GTP6"/>
<dbReference type="PANTHER" id="PTHR35535:SF1">
    <property type="entry name" value="HEAT SHOCK PROTEIN HSLJ"/>
    <property type="match status" value="1"/>
</dbReference>
<dbReference type="PANTHER" id="PTHR35535">
    <property type="entry name" value="HEAT SHOCK PROTEIN HSLJ"/>
    <property type="match status" value="1"/>
</dbReference>
<keyword evidence="3" id="KW-0346">Stress response</keyword>
<organism evidence="3 4">
    <name type="scientific">Photobacterium aphoticum</name>
    <dbReference type="NCBI Taxonomy" id="754436"/>
    <lineage>
        <taxon>Bacteria</taxon>
        <taxon>Pseudomonadati</taxon>
        <taxon>Pseudomonadota</taxon>
        <taxon>Gammaproteobacteria</taxon>
        <taxon>Vibrionales</taxon>
        <taxon>Vibrionaceae</taxon>
        <taxon>Photobacterium</taxon>
    </lineage>
</organism>
<feature type="domain" description="DUF306" evidence="2">
    <location>
        <begin position="36"/>
        <end position="138"/>
    </location>
</feature>
<feature type="signal peptide" evidence="1">
    <location>
        <begin position="1"/>
        <end position="19"/>
    </location>
</feature>
<evidence type="ECO:0000313" key="4">
    <source>
        <dbReference type="Proteomes" id="UP000036426"/>
    </source>
</evidence>
<dbReference type="EMBL" id="LDOV01000001">
    <property type="protein sequence ID" value="KLV03110.1"/>
    <property type="molecule type" value="Genomic_DNA"/>
</dbReference>
<dbReference type="Proteomes" id="UP000036426">
    <property type="component" value="Unassembled WGS sequence"/>
</dbReference>
<proteinExistence type="predicted"/>
<dbReference type="PATRIC" id="fig|754436.4.peg.190"/>
<dbReference type="Gene3D" id="2.40.128.270">
    <property type="match status" value="1"/>
</dbReference>
<dbReference type="Pfam" id="PF03724">
    <property type="entry name" value="META"/>
    <property type="match status" value="1"/>
</dbReference>
<feature type="chain" id="PRO_5005251922" evidence="1">
    <location>
        <begin position="20"/>
        <end position="146"/>
    </location>
</feature>
<evidence type="ECO:0000313" key="3">
    <source>
        <dbReference type="EMBL" id="KLV03110.1"/>
    </source>
</evidence>
<dbReference type="InterPro" id="IPR038670">
    <property type="entry name" value="HslJ-like_sf"/>
</dbReference>
<keyword evidence="4" id="KW-1185">Reference proteome</keyword>
<gene>
    <name evidence="3" type="ORF">ABT58_00895</name>
</gene>
<dbReference type="PROSITE" id="PS51257">
    <property type="entry name" value="PROKAR_LIPOPROTEIN"/>
    <property type="match status" value="1"/>
</dbReference>
<comment type="caution">
    <text evidence="3">The sequence shown here is derived from an EMBL/GenBank/DDBJ whole genome shotgun (WGS) entry which is preliminary data.</text>
</comment>
<name>A0A0J1GTP6_9GAMM</name>
<dbReference type="OrthoDB" id="5600341at2"/>
<evidence type="ECO:0000259" key="2">
    <source>
        <dbReference type="Pfam" id="PF03724"/>
    </source>
</evidence>
<dbReference type="InterPro" id="IPR053147">
    <property type="entry name" value="Hsp_HslJ-like"/>
</dbReference>
<dbReference type="InterPro" id="IPR005184">
    <property type="entry name" value="DUF306_Meta_HslJ"/>
</dbReference>
<evidence type="ECO:0000256" key="1">
    <source>
        <dbReference type="SAM" id="SignalP"/>
    </source>
</evidence>
<accession>A0A0J1GTP6</accession>
<sequence length="146" mass="15735">MKKRFLAALVLPMMLAACASNDSNNEQAQTMTNQTDIAAQNWVLTKIDNQAISTEAVAPNLMLSEDLNANGNAGCNRFFGQAELKDGNLRIEKMGLTMMACQGPGMEMETVVSKTLMDWSAASVSGDELTLKGQAHSLTFTRADAE</sequence>
<protein>
    <submittedName>
        <fullName evidence="3">Heat shock protein HslJ</fullName>
    </submittedName>
</protein>
<reference evidence="3 4" key="1">
    <citation type="submission" date="2015-05" db="EMBL/GenBank/DDBJ databases">
        <title>Photobacterium galathea sp. nov.</title>
        <authorList>
            <person name="Machado H."/>
            <person name="Gram L."/>
        </authorList>
    </citation>
    <scope>NUCLEOTIDE SEQUENCE [LARGE SCALE GENOMIC DNA]</scope>
    <source>
        <strain evidence="3 4">DSM 25995</strain>
    </source>
</reference>
<keyword evidence="1" id="KW-0732">Signal</keyword>